<accession>W8GTA2</accession>
<proteinExistence type="predicted"/>
<sequence length="625" mass="74038">MIKILIPKNNTNWESDDTNLNKNVIDFPGNSKEESIAKRNEFVNYVLFDDQIDFLNLENGYWIEKNIRINNIENIELKININDYFFEEDINKKRELILNLNNIIIYENNLFKFYSISEVKNLDNNNFILILNLDIYITYPISTILKGETFIERAHLDRNNQSLQVREDFSLKLSNVEEISTNFKYGNDVINNSIIWIIGVFKSSNPIAKIGNFSLNYDFYLYPINKEKNNITIINGVSVQKTFQNDLSKEEFAGFYILESPIFPDKFSLTKDEVGNLVIKIIEGNDEYLSITENKFLIKEFILKSSMGSTDEINLDHNFFNFPSSYLNDKDINFEHKLFAYPFQYYIIETINGNSSIEYDPLQLGISNKEKQKIKLNFTFSLNPWTHNCNIYFENFSNEDYTDYSKHWNSNQYSVVVDNEYPQRTESFYEIFEKSKSKTRSGFLLDSVEISIGMAEIATGYIEKKPKIMWDGIKKTLEGGAKLTIDAKNYLTNLENEIIPYRSSKISGDLFTSYFNKEQGYSWRLYKYSLNRNEEKSLWDYFYQYGYKLAVLSDIKDYLNSRYWFNFIKASEVFNIVDKDLSDQIKLKIDKDFIYGITFWHYRNKETWNGIRHYNKENLEMNYIN</sequence>
<name>W8GTA2_9MOLU</name>
<dbReference type="KEGG" id="hcr:X271_00560"/>
<reference evidence="1 2" key="1">
    <citation type="journal article" date="2014" name="Genome Biol. Evol.">
        <title>Phylogenomics of "Candidatus Hepatoplasma crinochetorum," a Lineage of Mollicutes Associated with Noninsect Arthropods.</title>
        <authorList>
            <person name="Leclercq S."/>
            <person name="Dittmer J."/>
            <person name="Bouchon D."/>
            <person name="Cordaux R."/>
        </authorList>
    </citation>
    <scope>NUCLEOTIDE SEQUENCE [LARGE SCALE GENOMIC DNA]</scope>
    <source>
        <strain evidence="1 2">Av</strain>
    </source>
</reference>
<dbReference type="RefSeq" id="WP_025208948.1">
    <property type="nucleotide sequence ID" value="NZ_CP006932.1"/>
</dbReference>
<evidence type="ECO:0000313" key="2">
    <source>
        <dbReference type="Proteomes" id="UP000019450"/>
    </source>
</evidence>
<keyword evidence="2" id="KW-1185">Reference proteome</keyword>
<dbReference type="HOGENOM" id="CLU_371198_0_0_14"/>
<dbReference type="AlphaFoldDB" id="W8GTA2"/>
<evidence type="ECO:0000313" key="1">
    <source>
        <dbReference type="EMBL" id="AHK22660.1"/>
    </source>
</evidence>
<dbReference type="Proteomes" id="UP000019450">
    <property type="component" value="Chromosome"/>
</dbReference>
<gene>
    <name evidence="1" type="ORF">X271_00560</name>
</gene>
<organism evidence="1 2">
    <name type="scientific">Candidatus Hepatoplasma crinochetorum Av</name>
    <dbReference type="NCBI Taxonomy" id="1427984"/>
    <lineage>
        <taxon>Bacteria</taxon>
        <taxon>Bacillati</taxon>
        <taxon>Mycoplasmatota</taxon>
        <taxon>Mollicutes</taxon>
        <taxon>Candidatus Hepatoplasmataceae</taxon>
        <taxon>Candidatus Hepatoplasma</taxon>
    </lineage>
</organism>
<protein>
    <submittedName>
        <fullName evidence="1">Uncharacterized protein</fullName>
    </submittedName>
</protein>
<dbReference type="STRING" id="1427984.X271_00560"/>
<dbReference type="EMBL" id="CP006932">
    <property type="protein sequence ID" value="AHK22660.1"/>
    <property type="molecule type" value="Genomic_DNA"/>
</dbReference>